<proteinExistence type="predicted"/>
<keyword evidence="2" id="KW-1185">Reference proteome</keyword>
<geneLocation type="plasmid" evidence="1">
    <name>unnamed</name>
</geneLocation>
<dbReference type="AlphaFoldDB" id="W0JTE9"/>
<reference evidence="1 2" key="1">
    <citation type="submission" date="2014-01" db="EMBL/GenBank/DDBJ databases">
        <authorList>
            <consortium name="DOE Joint Genome Institute"/>
            <person name="Anderson I."/>
            <person name="Huntemann M."/>
            <person name="Han J."/>
            <person name="Chen A."/>
            <person name="Kyrpides N."/>
            <person name="Mavromatis K."/>
            <person name="Markowitz V."/>
            <person name="Palaniappan K."/>
            <person name="Ivanova N."/>
            <person name="Schaumberg A."/>
            <person name="Pati A."/>
            <person name="Liolios K."/>
            <person name="Nordberg H.P."/>
            <person name="Cantor M.N."/>
            <person name="Hua S.X."/>
            <person name="Woyke T."/>
        </authorList>
    </citation>
    <scope>NUCLEOTIDE SEQUENCE [LARGE SCALE GENOMIC DNA]</scope>
    <source>
        <strain evidence="1 2">XH-48</strain>
        <plasmid evidence="2">2</plasmid>
    </source>
</reference>
<name>W0JTE9_9EURY</name>
<accession>W0JTE9</accession>
<dbReference type="EMBL" id="CP007057">
    <property type="protein sequence ID" value="AHG01849.1"/>
    <property type="molecule type" value="Genomic_DNA"/>
</dbReference>
<sequence length="52" mass="5789">MSVDAIFVAVTKTDDRTPLIETVRDIAVPTEATIVLGRAYTETEFEKTVARF</sequence>
<evidence type="ECO:0000313" key="1">
    <source>
        <dbReference type="EMBL" id="AHG01849.1"/>
    </source>
</evidence>
<keyword evidence="1" id="KW-0614">Plasmid</keyword>
<dbReference type="KEGG" id="hlr:HALLA_00730"/>
<organism evidence="1 2">
    <name type="scientific">Halostagnicola larsenii XH-48</name>
    <dbReference type="NCBI Taxonomy" id="797299"/>
    <lineage>
        <taxon>Archaea</taxon>
        <taxon>Methanobacteriati</taxon>
        <taxon>Methanobacteriota</taxon>
        <taxon>Stenosarchaea group</taxon>
        <taxon>Halobacteria</taxon>
        <taxon>Halobacteriales</taxon>
        <taxon>Natrialbaceae</taxon>
        <taxon>Halostagnicola</taxon>
    </lineage>
</organism>
<evidence type="ECO:0000313" key="2">
    <source>
        <dbReference type="Proteomes" id="UP000019024"/>
    </source>
</evidence>
<protein>
    <submittedName>
        <fullName evidence="1">Uncharacterized protein</fullName>
    </submittedName>
</protein>
<dbReference type="Proteomes" id="UP000019024">
    <property type="component" value="Plasmid unnamed2"/>
</dbReference>
<dbReference type="HOGENOM" id="CLU_3075206_0_0_2"/>
<gene>
    <name evidence="1" type="ORF">HALLA_00730</name>
</gene>